<dbReference type="EMBL" id="BMNY01000001">
    <property type="protein sequence ID" value="GGM74998.1"/>
    <property type="molecule type" value="Genomic_DNA"/>
</dbReference>
<reference evidence="11" key="2">
    <citation type="submission" date="2022-09" db="EMBL/GenBank/DDBJ databases">
        <authorList>
            <person name="Sun Q."/>
            <person name="Ohkuma M."/>
        </authorList>
    </citation>
    <scope>NUCLEOTIDE SEQUENCE</scope>
    <source>
        <strain evidence="11">JCM 13583</strain>
    </source>
</reference>
<dbReference type="SUPFAM" id="SSF53383">
    <property type="entry name" value="PLP-dependent transferases"/>
    <property type="match status" value="1"/>
</dbReference>
<evidence type="ECO:0000256" key="4">
    <source>
        <dbReference type="ARBA" id="ARBA00022576"/>
    </source>
</evidence>
<evidence type="ECO:0000256" key="8">
    <source>
        <dbReference type="ARBA" id="ARBA00023102"/>
    </source>
</evidence>
<reference evidence="11" key="1">
    <citation type="journal article" date="2014" name="Int. J. Syst. Evol. Microbiol.">
        <title>Complete genome sequence of Corynebacterium casei LMG S-19264T (=DSM 44701T), isolated from a smear-ripened cheese.</title>
        <authorList>
            <consortium name="US DOE Joint Genome Institute (JGI-PGF)"/>
            <person name="Walter F."/>
            <person name="Albersmeier A."/>
            <person name="Kalinowski J."/>
            <person name="Ruckert C."/>
        </authorList>
    </citation>
    <scope>NUCLEOTIDE SEQUENCE</scope>
    <source>
        <strain evidence="11">JCM 13583</strain>
    </source>
</reference>
<sequence length="331" mass="36352">MLLTVRPQRHVEHGGGARGDGVLDLSVNLNTVSFSHTGRYPDPDRVRAEKRVAEWLGLEPESVAIVPGATWFIHRVMPEFTGERPLIIEPSFSEVQRALALRHRPVSLYDRTLERYPRIVRSVGPTAAVLTVPAAHTGSIIGGGAVRSLETEVNGPIFIDESFMFFTGLEGYAKRASSSSGTVAFRSLTKVLARPEMRLAIVTSGEEFLEAARMLAEPWSLSEEAVDFLLKVPLPDLDGLSLAYRELRERLVEGLERMGMRVIGRPSANYLSFSVPAGITAERFRERMLSLGIAVRRVEIYGAEAIRMAVPDAGNLDRVMDALRRSAGGGS</sequence>
<gene>
    <name evidence="11" type="ORF">GCM10007108_11180</name>
</gene>
<dbReference type="InterPro" id="IPR050106">
    <property type="entry name" value="HistidinolP_aminotransfase"/>
</dbReference>
<dbReference type="InterPro" id="IPR015422">
    <property type="entry name" value="PyrdxlP-dep_Trfase_small"/>
</dbReference>
<comment type="pathway">
    <text evidence="1">Amino-acid biosynthesis; L-histidine biosynthesis; L-histidine from 5-phospho-alpha-D-ribose 1-diphosphate: step 7/9.</text>
</comment>
<dbReference type="InterPro" id="IPR004839">
    <property type="entry name" value="Aminotransferase_I/II_large"/>
</dbReference>
<evidence type="ECO:0000256" key="9">
    <source>
        <dbReference type="ARBA" id="ARBA00047481"/>
    </source>
</evidence>
<keyword evidence="7" id="KW-0663">Pyridoxal phosphate</keyword>
<accession>A0AA37BSH6</accession>
<evidence type="ECO:0000256" key="2">
    <source>
        <dbReference type="ARBA" id="ARBA00007970"/>
    </source>
</evidence>
<comment type="similarity">
    <text evidence="2">Belongs to the class-II pyridoxal-phosphate-dependent aminotransferase family. Histidinol-phosphate aminotransferase subfamily.</text>
</comment>
<dbReference type="Gene3D" id="3.90.1150.10">
    <property type="entry name" value="Aspartate Aminotransferase, domain 1"/>
    <property type="match status" value="1"/>
</dbReference>
<dbReference type="GO" id="GO:0030170">
    <property type="term" value="F:pyridoxal phosphate binding"/>
    <property type="evidence" value="ECO:0007669"/>
    <property type="project" value="InterPro"/>
</dbReference>
<dbReference type="PANTHER" id="PTHR43643">
    <property type="entry name" value="HISTIDINOL-PHOSPHATE AMINOTRANSFERASE 2"/>
    <property type="match status" value="1"/>
</dbReference>
<evidence type="ECO:0000313" key="12">
    <source>
        <dbReference type="Proteomes" id="UP000632195"/>
    </source>
</evidence>
<dbReference type="InterPro" id="IPR015421">
    <property type="entry name" value="PyrdxlP-dep_Trfase_major"/>
</dbReference>
<dbReference type="RefSeq" id="WP_188681006.1">
    <property type="nucleotide sequence ID" value="NZ_BMNY01000001.1"/>
</dbReference>
<keyword evidence="4" id="KW-0032">Aminotransferase</keyword>
<dbReference type="Proteomes" id="UP000632195">
    <property type="component" value="Unassembled WGS sequence"/>
</dbReference>
<keyword evidence="6" id="KW-0808">Transferase</keyword>
<evidence type="ECO:0000256" key="5">
    <source>
        <dbReference type="ARBA" id="ARBA00022605"/>
    </source>
</evidence>
<evidence type="ECO:0000259" key="10">
    <source>
        <dbReference type="Pfam" id="PF00155"/>
    </source>
</evidence>
<protein>
    <recommendedName>
        <fullName evidence="3">histidinol-phosphate transaminase</fullName>
        <ecNumber evidence="3">2.6.1.9</ecNumber>
    </recommendedName>
</protein>
<keyword evidence="12" id="KW-1185">Reference proteome</keyword>
<evidence type="ECO:0000256" key="6">
    <source>
        <dbReference type="ARBA" id="ARBA00022679"/>
    </source>
</evidence>
<evidence type="ECO:0000313" key="11">
    <source>
        <dbReference type="EMBL" id="GGM74998.1"/>
    </source>
</evidence>
<evidence type="ECO:0000256" key="1">
    <source>
        <dbReference type="ARBA" id="ARBA00005011"/>
    </source>
</evidence>
<proteinExistence type="inferred from homology"/>
<dbReference type="PANTHER" id="PTHR43643:SF6">
    <property type="entry name" value="HISTIDINOL-PHOSPHATE AMINOTRANSFERASE"/>
    <property type="match status" value="1"/>
</dbReference>
<comment type="catalytic activity">
    <reaction evidence="9">
        <text>L-histidinol phosphate + 2-oxoglutarate = 3-(imidazol-4-yl)-2-oxopropyl phosphate + L-glutamate</text>
        <dbReference type="Rhea" id="RHEA:23744"/>
        <dbReference type="ChEBI" id="CHEBI:16810"/>
        <dbReference type="ChEBI" id="CHEBI:29985"/>
        <dbReference type="ChEBI" id="CHEBI:57766"/>
        <dbReference type="ChEBI" id="CHEBI:57980"/>
        <dbReference type="EC" id="2.6.1.9"/>
    </reaction>
</comment>
<dbReference type="GO" id="GO:0004400">
    <property type="term" value="F:histidinol-phosphate transaminase activity"/>
    <property type="evidence" value="ECO:0007669"/>
    <property type="project" value="UniProtKB-EC"/>
</dbReference>
<dbReference type="GO" id="GO:0000105">
    <property type="term" value="P:L-histidine biosynthetic process"/>
    <property type="evidence" value="ECO:0007669"/>
    <property type="project" value="UniProtKB-KW"/>
</dbReference>
<dbReference type="AlphaFoldDB" id="A0AA37BSH6"/>
<name>A0AA37BSH6_9ARCH</name>
<dbReference type="InterPro" id="IPR015424">
    <property type="entry name" value="PyrdxlP-dep_Trfase"/>
</dbReference>
<dbReference type="EC" id="2.6.1.9" evidence="3"/>
<evidence type="ECO:0000256" key="7">
    <source>
        <dbReference type="ARBA" id="ARBA00022898"/>
    </source>
</evidence>
<evidence type="ECO:0000256" key="3">
    <source>
        <dbReference type="ARBA" id="ARBA00012748"/>
    </source>
</evidence>
<dbReference type="Gene3D" id="3.40.640.10">
    <property type="entry name" value="Type I PLP-dependent aspartate aminotransferase-like (Major domain)"/>
    <property type="match status" value="1"/>
</dbReference>
<feature type="domain" description="Aminotransferase class I/classII large" evidence="10">
    <location>
        <begin position="33"/>
        <end position="323"/>
    </location>
</feature>
<comment type="caution">
    <text evidence="11">The sequence shown here is derived from an EMBL/GenBank/DDBJ whole genome shotgun (WGS) entry which is preliminary data.</text>
</comment>
<keyword evidence="8" id="KW-0368">Histidine biosynthesis</keyword>
<organism evidence="11 12">
    <name type="scientific">Thermogymnomonas acidicola</name>
    <dbReference type="NCBI Taxonomy" id="399579"/>
    <lineage>
        <taxon>Archaea</taxon>
        <taxon>Methanobacteriati</taxon>
        <taxon>Thermoplasmatota</taxon>
        <taxon>Thermoplasmata</taxon>
        <taxon>Thermoplasmatales</taxon>
        <taxon>Thermogymnomonas</taxon>
    </lineage>
</organism>
<keyword evidence="5" id="KW-0028">Amino-acid biosynthesis</keyword>
<dbReference type="Pfam" id="PF00155">
    <property type="entry name" value="Aminotran_1_2"/>
    <property type="match status" value="1"/>
</dbReference>